<accession>A0A9N9DYU2</accession>
<proteinExistence type="predicted"/>
<sequence length="104" mass="12069">SKRKCFLRYTRDTLSTKATYKNSNNKNVLSTRYSKKVRNMFKSHHLLNIKENELEKLLKLNKIKNSGRNLNVPGDLVLEKQFSKTGNFAVVDLPKHVSYVDLLS</sequence>
<dbReference type="Proteomes" id="UP000789706">
    <property type="component" value="Unassembled WGS sequence"/>
</dbReference>
<organism evidence="1 2">
    <name type="scientific">Diversispora eburnea</name>
    <dbReference type="NCBI Taxonomy" id="1213867"/>
    <lineage>
        <taxon>Eukaryota</taxon>
        <taxon>Fungi</taxon>
        <taxon>Fungi incertae sedis</taxon>
        <taxon>Mucoromycota</taxon>
        <taxon>Glomeromycotina</taxon>
        <taxon>Glomeromycetes</taxon>
        <taxon>Diversisporales</taxon>
        <taxon>Diversisporaceae</taxon>
        <taxon>Diversispora</taxon>
    </lineage>
</organism>
<evidence type="ECO:0000313" key="2">
    <source>
        <dbReference type="Proteomes" id="UP000789706"/>
    </source>
</evidence>
<feature type="non-terminal residue" evidence="1">
    <location>
        <position position="104"/>
    </location>
</feature>
<reference evidence="1" key="1">
    <citation type="submission" date="2021-06" db="EMBL/GenBank/DDBJ databases">
        <authorList>
            <person name="Kallberg Y."/>
            <person name="Tangrot J."/>
            <person name="Rosling A."/>
        </authorList>
    </citation>
    <scope>NUCLEOTIDE SEQUENCE</scope>
    <source>
        <strain evidence="1">AZ414A</strain>
    </source>
</reference>
<evidence type="ECO:0000313" key="1">
    <source>
        <dbReference type="EMBL" id="CAG8654251.1"/>
    </source>
</evidence>
<gene>
    <name evidence="1" type="ORF">DEBURN_LOCUS11548</name>
</gene>
<keyword evidence="2" id="KW-1185">Reference proteome</keyword>
<protein>
    <submittedName>
        <fullName evidence="1">8259_t:CDS:1</fullName>
    </submittedName>
</protein>
<name>A0A9N9DYU2_9GLOM</name>
<feature type="non-terminal residue" evidence="1">
    <location>
        <position position="1"/>
    </location>
</feature>
<comment type="caution">
    <text evidence="1">The sequence shown here is derived from an EMBL/GenBank/DDBJ whole genome shotgun (WGS) entry which is preliminary data.</text>
</comment>
<dbReference type="AlphaFoldDB" id="A0A9N9DYU2"/>
<dbReference type="EMBL" id="CAJVPK010007042">
    <property type="protein sequence ID" value="CAG8654251.1"/>
    <property type="molecule type" value="Genomic_DNA"/>
</dbReference>